<evidence type="ECO:0000313" key="1">
    <source>
        <dbReference type="EMBL" id="CAG9798829.1"/>
    </source>
</evidence>
<evidence type="ECO:0000313" key="2">
    <source>
        <dbReference type="Proteomes" id="UP001153620"/>
    </source>
</evidence>
<sequence length="70" mass="8089">MTRICKKFNKLQTVRRNLVVSSTVPTSFHTTGKPRILPIYVEEKRFTRLERTGISANDSSKLSKKFGTWC</sequence>
<dbReference type="Proteomes" id="UP001153620">
    <property type="component" value="Chromosome 1"/>
</dbReference>
<organism evidence="1 2">
    <name type="scientific">Chironomus riparius</name>
    <dbReference type="NCBI Taxonomy" id="315576"/>
    <lineage>
        <taxon>Eukaryota</taxon>
        <taxon>Metazoa</taxon>
        <taxon>Ecdysozoa</taxon>
        <taxon>Arthropoda</taxon>
        <taxon>Hexapoda</taxon>
        <taxon>Insecta</taxon>
        <taxon>Pterygota</taxon>
        <taxon>Neoptera</taxon>
        <taxon>Endopterygota</taxon>
        <taxon>Diptera</taxon>
        <taxon>Nematocera</taxon>
        <taxon>Chironomoidea</taxon>
        <taxon>Chironomidae</taxon>
        <taxon>Chironominae</taxon>
        <taxon>Chironomus</taxon>
    </lineage>
</organism>
<name>A0A9N9WM97_9DIPT</name>
<accession>A0A9N9WM97</accession>
<proteinExistence type="predicted"/>
<dbReference type="EMBL" id="OU895877">
    <property type="protein sequence ID" value="CAG9798829.1"/>
    <property type="molecule type" value="Genomic_DNA"/>
</dbReference>
<reference evidence="1" key="2">
    <citation type="submission" date="2022-10" db="EMBL/GenBank/DDBJ databases">
        <authorList>
            <consortium name="ENA_rothamsted_submissions"/>
            <consortium name="culmorum"/>
            <person name="King R."/>
        </authorList>
    </citation>
    <scope>NUCLEOTIDE SEQUENCE</scope>
</reference>
<dbReference type="AlphaFoldDB" id="A0A9N9WM97"/>
<protein>
    <submittedName>
        <fullName evidence="1">Uncharacterized protein</fullName>
    </submittedName>
</protein>
<reference evidence="1" key="1">
    <citation type="submission" date="2022-01" db="EMBL/GenBank/DDBJ databases">
        <authorList>
            <person name="King R."/>
        </authorList>
    </citation>
    <scope>NUCLEOTIDE SEQUENCE</scope>
</reference>
<gene>
    <name evidence="1" type="ORF">CHIRRI_LOCUS1805</name>
</gene>
<keyword evidence="2" id="KW-1185">Reference proteome</keyword>